<dbReference type="SUPFAM" id="SSF55347">
    <property type="entry name" value="Glyceraldehyde-3-phosphate dehydrogenase-like, C-terminal domain"/>
    <property type="match status" value="1"/>
</dbReference>
<evidence type="ECO:0000313" key="5">
    <source>
        <dbReference type="Proteomes" id="UP001548590"/>
    </source>
</evidence>
<evidence type="ECO:0000256" key="1">
    <source>
        <dbReference type="ARBA" id="ARBA00023002"/>
    </source>
</evidence>
<dbReference type="SUPFAM" id="SSF51735">
    <property type="entry name" value="NAD(P)-binding Rossmann-fold domains"/>
    <property type="match status" value="1"/>
</dbReference>
<comment type="caution">
    <text evidence="4">The sequence shown here is derived from an EMBL/GenBank/DDBJ whole genome shotgun (WGS) entry which is preliminary data.</text>
</comment>
<dbReference type="EMBL" id="JBEWLZ010000003">
    <property type="protein sequence ID" value="MET1489364.1"/>
    <property type="molecule type" value="Genomic_DNA"/>
</dbReference>
<dbReference type="InterPro" id="IPR036291">
    <property type="entry name" value="NAD(P)-bd_dom_sf"/>
</dbReference>
<dbReference type="Pfam" id="PF22725">
    <property type="entry name" value="GFO_IDH_MocA_C3"/>
    <property type="match status" value="1"/>
</dbReference>
<dbReference type="Proteomes" id="UP001548590">
    <property type="component" value="Unassembled WGS sequence"/>
</dbReference>
<organism evidence="4 5">
    <name type="scientific">Uliginosibacterium paludis</name>
    <dbReference type="NCBI Taxonomy" id="1615952"/>
    <lineage>
        <taxon>Bacteria</taxon>
        <taxon>Pseudomonadati</taxon>
        <taxon>Pseudomonadota</taxon>
        <taxon>Betaproteobacteria</taxon>
        <taxon>Rhodocyclales</taxon>
        <taxon>Zoogloeaceae</taxon>
        <taxon>Uliginosibacterium</taxon>
    </lineage>
</organism>
<dbReference type="Pfam" id="PF01408">
    <property type="entry name" value="GFO_IDH_MocA"/>
    <property type="match status" value="1"/>
</dbReference>
<evidence type="ECO:0000313" key="4">
    <source>
        <dbReference type="EMBL" id="MET1489364.1"/>
    </source>
</evidence>
<name>A0ABV2CN86_9RHOO</name>
<evidence type="ECO:0000259" key="3">
    <source>
        <dbReference type="Pfam" id="PF22725"/>
    </source>
</evidence>
<feature type="domain" description="Gfo/Idh/MocA-like oxidoreductase N-terminal" evidence="2">
    <location>
        <begin position="5"/>
        <end position="124"/>
    </location>
</feature>
<dbReference type="PANTHER" id="PTHR43818:SF11">
    <property type="entry name" value="BCDNA.GH03377"/>
    <property type="match status" value="1"/>
</dbReference>
<reference evidence="4 5" key="1">
    <citation type="submission" date="2024-07" db="EMBL/GenBank/DDBJ databases">
        <title>Uliginosibacterium paludis KCTC:42655.</title>
        <authorList>
            <person name="Kim M.K."/>
        </authorList>
    </citation>
    <scope>NUCLEOTIDE SEQUENCE [LARGE SCALE GENOMIC DNA]</scope>
    <source>
        <strain evidence="4 5">KCTC 42655</strain>
    </source>
</reference>
<dbReference type="Gene3D" id="3.40.50.720">
    <property type="entry name" value="NAD(P)-binding Rossmann-like Domain"/>
    <property type="match status" value="1"/>
</dbReference>
<evidence type="ECO:0000259" key="2">
    <source>
        <dbReference type="Pfam" id="PF01408"/>
    </source>
</evidence>
<dbReference type="RefSeq" id="WP_345925617.1">
    <property type="nucleotide sequence ID" value="NZ_JBDIVF010000002.1"/>
</dbReference>
<dbReference type="Gene3D" id="3.30.360.10">
    <property type="entry name" value="Dihydrodipicolinate Reductase, domain 2"/>
    <property type="match status" value="1"/>
</dbReference>
<proteinExistence type="predicted"/>
<gene>
    <name evidence="4" type="ORF">ABVT11_05965</name>
</gene>
<dbReference type="PANTHER" id="PTHR43818">
    <property type="entry name" value="BCDNA.GH03377"/>
    <property type="match status" value="1"/>
</dbReference>
<keyword evidence="1" id="KW-0560">Oxidoreductase</keyword>
<dbReference type="InterPro" id="IPR050463">
    <property type="entry name" value="Gfo/Idh/MocA_oxidrdct_glycsds"/>
</dbReference>
<dbReference type="InterPro" id="IPR055170">
    <property type="entry name" value="GFO_IDH_MocA-like_dom"/>
</dbReference>
<keyword evidence="5" id="KW-1185">Reference proteome</keyword>
<dbReference type="InterPro" id="IPR000683">
    <property type="entry name" value="Gfo/Idh/MocA-like_OxRdtase_N"/>
</dbReference>
<sequence length="324" mass="34732">MSKTVRWGILGCGEVTEVKSGPGFQKAEGSQLVAVMRRNGELAADYAKRHGVPRWYDEAQALINDPEVDAVYVATPPASHKPLALLCAAAGKPCYVEKPMSMGHAESLEMIEAFRQAGVPLFTAYYRRAMPRFVKVHELLAAGAIGAVRYVNLVLHQPPAAEDLDPTTQPWRVDPAIAGGGRFVDMGSHQLDFIDALFGPITDVQGYFASHLPGARVEDTVSASFRCASGVIGSASWCFAAPDKLDRCEIVGETGRLVFSTFDESPVQLITAAGSEAFAIANPAHVQQPLIQNVVDCLLGRAEPLSTGESAARTDAVIDRILGR</sequence>
<accession>A0ABV2CN86</accession>
<protein>
    <submittedName>
        <fullName evidence="4">Gfo/Idh/MocA family oxidoreductase</fullName>
    </submittedName>
</protein>
<feature type="domain" description="GFO/IDH/MocA-like oxidoreductase" evidence="3">
    <location>
        <begin position="133"/>
        <end position="257"/>
    </location>
</feature>